<evidence type="ECO:0000256" key="1">
    <source>
        <dbReference type="SAM" id="MobiDB-lite"/>
    </source>
</evidence>
<protein>
    <submittedName>
        <fullName evidence="2">Uncharacterized protein</fullName>
    </submittedName>
</protein>
<accession>A0A0C2XE29</accession>
<feature type="compositionally biased region" description="Basic and acidic residues" evidence="1">
    <location>
        <begin position="30"/>
        <end position="47"/>
    </location>
</feature>
<keyword evidence="3" id="KW-1185">Reference proteome</keyword>
<feature type="compositionally biased region" description="Polar residues" evidence="1">
    <location>
        <begin position="48"/>
        <end position="57"/>
    </location>
</feature>
<reference evidence="2 3" key="1">
    <citation type="submission" date="2014-04" db="EMBL/GenBank/DDBJ databases">
        <title>Evolutionary Origins and Diversification of the Mycorrhizal Mutualists.</title>
        <authorList>
            <consortium name="DOE Joint Genome Institute"/>
            <consortium name="Mycorrhizal Genomics Consortium"/>
            <person name="Kohler A."/>
            <person name="Kuo A."/>
            <person name="Nagy L.G."/>
            <person name="Floudas D."/>
            <person name="Copeland A."/>
            <person name="Barry K.W."/>
            <person name="Cichocki N."/>
            <person name="Veneault-Fourrey C."/>
            <person name="LaButti K."/>
            <person name="Lindquist E.A."/>
            <person name="Lipzen A."/>
            <person name="Lundell T."/>
            <person name="Morin E."/>
            <person name="Murat C."/>
            <person name="Riley R."/>
            <person name="Ohm R."/>
            <person name="Sun H."/>
            <person name="Tunlid A."/>
            <person name="Henrissat B."/>
            <person name="Grigoriev I.V."/>
            <person name="Hibbett D.S."/>
            <person name="Martin F."/>
        </authorList>
    </citation>
    <scope>NUCLEOTIDE SEQUENCE [LARGE SCALE GENOMIC DNA]</scope>
    <source>
        <strain evidence="2 3">Koide BX008</strain>
    </source>
</reference>
<evidence type="ECO:0000313" key="3">
    <source>
        <dbReference type="Proteomes" id="UP000054549"/>
    </source>
</evidence>
<proteinExistence type="predicted"/>
<evidence type="ECO:0000313" key="2">
    <source>
        <dbReference type="EMBL" id="KIL67078.1"/>
    </source>
</evidence>
<dbReference type="HOGENOM" id="CLU_2996067_0_0_1"/>
<sequence length="57" mass="6453">MANSGTRVARYAQCARHSLLAPGPDNQEYLDAKDTRERCEEEFKKDATSQQTHGRLT</sequence>
<dbReference type="InParanoid" id="A0A0C2XE29"/>
<name>A0A0C2XE29_AMAMK</name>
<feature type="region of interest" description="Disordered" evidence="1">
    <location>
        <begin position="20"/>
        <end position="57"/>
    </location>
</feature>
<dbReference type="AlphaFoldDB" id="A0A0C2XE29"/>
<dbReference type="Proteomes" id="UP000054549">
    <property type="component" value="Unassembled WGS sequence"/>
</dbReference>
<dbReference type="EMBL" id="KN818233">
    <property type="protein sequence ID" value="KIL67078.1"/>
    <property type="molecule type" value="Genomic_DNA"/>
</dbReference>
<gene>
    <name evidence="2" type="ORF">M378DRAFT_326628</name>
</gene>
<organism evidence="2 3">
    <name type="scientific">Amanita muscaria (strain Koide BX008)</name>
    <dbReference type="NCBI Taxonomy" id="946122"/>
    <lineage>
        <taxon>Eukaryota</taxon>
        <taxon>Fungi</taxon>
        <taxon>Dikarya</taxon>
        <taxon>Basidiomycota</taxon>
        <taxon>Agaricomycotina</taxon>
        <taxon>Agaricomycetes</taxon>
        <taxon>Agaricomycetidae</taxon>
        <taxon>Agaricales</taxon>
        <taxon>Pluteineae</taxon>
        <taxon>Amanitaceae</taxon>
        <taxon>Amanita</taxon>
    </lineage>
</organism>